<proteinExistence type="predicted"/>
<feature type="compositionally biased region" description="Polar residues" evidence="1">
    <location>
        <begin position="96"/>
        <end position="106"/>
    </location>
</feature>
<dbReference type="Proteomes" id="UP000799778">
    <property type="component" value="Unassembled WGS sequence"/>
</dbReference>
<feature type="region of interest" description="Disordered" evidence="1">
    <location>
        <begin position="37"/>
        <end position="69"/>
    </location>
</feature>
<keyword evidence="3" id="KW-1185">Reference proteome</keyword>
<feature type="compositionally biased region" description="Basic and acidic residues" evidence="1">
    <location>
        <begin position="49"/>
        <end position="64"/>
    </location>
</feature>
<dbReference type="GeneID" id="54278571"/>
<feature type="region of interest" description="Disordered" evidence="1">
    <location>
        <begin position="90"/>
        <end position="114"/>
    </location>
</feature>
<evidence type="ECO:0000256" key="1">
    <source>
        <dbReference type="SAM" id="MobiDB-lite"/>
    </source>
</evidence>
<sequence>MATTNTPSFISTLAHKAKAHHDGLNAAFNTYYGGAYGSNPSSQATSRRASHDSVEHKEPKEHKSNKTWKSIKKAVVEHHRSMNAAYSAYYGGGSSPNQSRVNSTYVTPRASVEC</sequence>
<feature type="compositionally biased region" description="Polar residues" evidence="1">
    <location>
        <begin position="38"/>
        <end position="47"/>
    </location>
</feature>
<dbReference type="AlphaFoldDB" id="A0A6A5XWR5"/>
<organism evidence="2 3">
    <name type="scientific">Aaosphaeria arxii CBS 175.79</name>
    <dbReference type="NCBI Taxonomy" id="1450172"/>
    <lineage>
        <taxon>Eukaryota</taxon>
        <taxon>Fungi</taxon>
        <taxon>Dikarya</taxon>
        <taxon>Ascomycota</taxon>
        <taxon>Pezizomycotina</taxon>
        <taxon>Dothideomycetes</taxon>
        <taxon>Pleosporomycetidae</taxon>
        <taxon>Pleosporales</taxon>
        <taxon>Pleosporales incertae sedis</taxon>
        <taxon>Aaosphaeria</taxon>
    </lineage>
</organism>
<accession>A0A6A5XWR5</accession>
<protein>
    <submittedName>
        <fullName evidence="2">Uncharacterized protein</fullName>
    </submittedName>
</protein>
<evidence type="ECO:0000313" key="2">
    <source>
        <dbReference type="EMBL" id="KAF2017141.1"/>
    </source>
</evidence>
<reference evidence="2" key="1">
    <citation type="journal article" date="2020" name="Stud. Mycol.">
        <title>101 Dothideomycetes genomes: a test case for predicting lifestyles and emergence of pathogens.</title>
        <authorList>
            <person name="Haridas S."/>
            <person name="Albert R."/>
            <person name="Binder M."/>
            <person name="Bloem J."/>
            <person name="Labutti K."/>
            <person name="Salamov A."/>
            <person name="Andreopoulos B."/>
            <person name="Baker S."/>
            <person name="Barry K."/>
            <person name="Bills G."/>
            <person name="Bluhm B."/>
            <person name="Cannon C."/>
            <person name="Castanera R."/>
            <person name="Culley D."/>
            <person name="Daum C."/>
            <person name="Ezra D."/>
            <person name="Gonzalez J."/>
            <person name="Henrissat B."/>
            <person name="Kuo A."/>
            <person name="Liang C."/>
            <person name="Lipzen A."/>
            <person name="Lutzoni F."/>
            <person name="Magnuson J."/>
            <person name="Mondo S."/>
            <person name="Nolan M."/>
            <person name="Ohm R."/>
            <person name="Pangilinan J."/>
            <person name="Park H.-J."/>
            <person name="Ramirez L."/>
            <person name="Alfaro M."/>
            <person name="Sun H."/>
            <person name="Tritt A."/>
            <person name="Yoshinaga Y."/>
            <person name="Zwiers L.-H."/>
            <person name="Turgeon B."/>
            <person name="Goodwin S."/>
            <person name="Spatafora J."/>
            <person name="Crous P."/>
            <person name="Grigoriev I."/>
        </authorList>
    </citation>
    <scope>NUCLEOTIDE SEQUENCE</scope>
    <source>
        <strain evidence="2">CBS 175.79</strain>
    </source>
</reference>
<evidence type="ECO:0000313" key="3">
    <source>
        <dbReference type="Proteomes" id="UP000799778"/>
    </source>
</evidence>
<gene>
    <name evidence="2" type="ORF">BU24DRAFT_144184</name>
</gene>
<dbReference type="RefSeq" id="XP_033385480.1">
    <property type="nucleotide sequence ID" value="XM_033521174.1"/>
</dbReference>
<name>A0A6A5XWR5_9PLEO</name>
<dbReference type="EMBL" id="ML978068">
    <property type="protein sequence ID" value="KAF2017141.1"/>
    <property type="molecule type" value="Genomic_DNA"/>
</dbReference>
<dbReference type="OrthoDB" id="3798036at2759"/>